<proteinExistence type="inferred from homology"/>
<comment type="catalytic activity">
    <reaction evidence="7">
        <text>NAD(+) + H2O = ADP-D-ribose + nicotinamide + H(+)</text>
        <dbReference type="Rhea" id="RHEA:16301"/>
        <dbReference type="ChEBI" id="CHEBI:15377"/>
        <dbReference type="ChEBI" id="CHEBI:15378"/>
        <dbReference type="ChEBI" id="CHEBI:17154"/>
        <dbReference type="ChEBI" id="CHEBI:57540"/>
        <dbReference type="ChEBI" id="CHEBI:57967"/>
        <dbReference type="EC" id="3.2.2.5"/>
    </reaction>
    <physiologicalReaction direction="left-to-right" evidence="7">
        <dbReference type="Rhea" id="RHEA:16302"/>
    </physiologicalReaction>
</comment>
<keyword evidence="2" id="KW-0520">NAD</keyword>
<dbReference type="Pfam" id="PF18185">
    <property type="entry name" value="STALD"/>
    <property type="match status" value="1"/>
</dbReference>
<dbReference type="InterPro" id="IPR041486">
    <property type="entry name" value="ThsA_STALD"/>
</dbReference>
<evidence type="ECO:0000313" key="12">
    <source>
        <dbReference type="Proteomes" id="UP001057296"/>
    </source>
</evidence>
<accession>A0A9X9HW53</accession>
<feature type="domain" description="Deacetylase sirtuin-type" evidence="10">
    <location>
        <begin position="26"/>
        <end position="311"/>
    </location>
</feature>
<dbReference type="InterPro" id="IPR026590">
    <property type="entry name" value="Ssirtuin_cat_dom"/>
</dbReference>
<evidence type="ECO:0000313" key="11">
    <source>
        <dbReference type="EMBL" id="UTG70737.1"/>
    </source>
</evidence>
<evidence type="ECO:0000256" key="7">
    <source>
        <dbReference type="ARBA" id="ARBA00047575"/>
    </source>
</evidence>
<evidence type="ECO:0000256" key="1">
    <source>
        <dbReference type="ARBA" id="ARBA00022801"/>
    </source>
</evidence>
<dbReference type="Pfam" id="PF13289">
    <property type="entry name" value="SIR2_2"/>
    <property type="match status" value="1"/>
</dbReference>
<dbReference type="GO" id="GO:0051607">
    <property type="term" value="P:defense response to virus"/>
    <property type="evidence" value="ECO:0007669"/>
    <property type="project" value="UniProtKB-KW"/>
</dbReference>
<dbReference type="EC" id="3.2.2.5" evidence="4"/>
<protein>
    <recommendedName>
        <fullName evidence="6">NAD(+) hydrolase ThsA</fullName>
        <ecNumber evidence="4">3.2.2.5</ecNumber>
    </recommendedName>
</protein>
<evidence type="ECO:0000256" key="4">
    <source>
        <dbReference type="ARBA" id="ARBA00034327"/>
    </source>
</evidence>
<evidence type="ECO:0000256" key="3">
    <source>
        <dbReference type="ARBA" id="ARBA00023118"/>
    </source>
</evidence>
<organism evidence="11 12">
    <name type="scientific">Neisseria subflava</name>
    <dbReference type="NCBI Taxonomy" id="28449"/>
    <lineage>
        <taxon>Bacteria</taxon>
        <taxon>Pseudomonadati</taxon>
        <taxon>Pseudomonadota</taxon>
        <taxon>Betaproteobacteria</taxon>
        <taxon>Neisseriales</taxon>
        <taxon>Neisseriaceae</taxon>
        <taxon>Neisseria</taxon>
    </lineage>
</organism>
<evidence type="ECO:0000256" key="9">
    <source>
        <dbReference type="SAM" id="Coils"/>
    </source>
</evidence>
<dbReference type="InterPro" id="IPR029035">
    <property type="entry name" value="DHS-like_NAD/FAD-binding_dom"/>
</dbReference>
<keyword evidence="3" id="KW-0051">Antiviral defense</keyword>
<dbReference type="GO" id="GO:0003953">
    <property type="term" value="F:NAD+ nucleosidase activity"/>
    <property type="evidence" value="ECO:0007669"/>
    <property type="project" value="UniProtKB-EC"/>
</dbReference>
<feature type="coiled-coil region" evidence="9">
    <location>
        <begin position="67"/>
        <end position="94"/>
    </location>
</feature>
<name>A0A9X9HW53_NEISU</name>
<evidence type="ECO:0000256" key="8">
    <source>
        <dbReference type="PROSITE-ProRule" id="PRU00236"/>
    </source>
</evidence>
<keyword evidence="9" id="KW-0175">Coiled coil</keyword>
<evidence type="ECO:0000256" key="5">
    <source>
        <dbReference type="ARBA" id="ARBA00035014"/>
    </source>
</evidence>
<dbReference type="RefSeq" id="WP_254324889.1">
    <property type="nucleotide sequence ID" value="NZ_CP073115.1"/>
</dbReference>
<sequence length="496" mass="57177">MLHILFKKLEKVLFIHISRKVIEQKNEEKIMNKKQFIRELVNELSANNLAIFAGAGLSVAAGFVDWKGLLKDLAEELELNIDKEENDLISLAQYYINEKQGNRSKINQIILNEFSHQAVLTENHKILARLPIDTFWTTNYDSMIENALRDAGKVVDIKHCIGQLPISIHKRDAIVYKMHGDASLPDQTVLIKDDYEKFHLTRNDFFTALRGDLLTKRFLFLGFSFSDPNIDYILSRIRSSYNENQKEHFCILRKVQQLPEENQADFEYRNRKQELFINDLKRVGISVLLVNQYEEITEILREVEQAQKRKTVFISGAAEDYSPYSQQEIEQFVSSLSQEILKLGYRIVTGFGLGIGSSVISGSIKYLTEKNLKIDEDYLILRPFPQNKEGEELWSAWREDMISYAGISIFLFGNKSQNGEIILSNGMQEEFDISKRNNNVLIPVASTGNMAKKLWEEDMGKECSENIETEMQALSKENIPLDELKSNILSILKKVK</sequence>
<comment type="caution">
    <text evidence="8">Lacks conserved residue(s) required for the propagation of feature annotation.</text>
</comment>
<dbReference type="AlphaFoldDB" id="A0A9X9HW53"/>
<dbReference type="EMBL" id="CP073115">
    <property type="protein sequence ID" value="UTG70737.1"/>
    <property type="molecule type" value="Genomic_DNA"/>
</dbReference>
<dbReference type="CDD" id="cd01406">
    <property type="entry name" value="SIR2-like"/>
    <property type="match status" value="1"/>
</dbReference>
<dbReference type="PROSITE" id="PS50305">
    <property type="entry name" value="SIRTUIN"/>
    <property type="match status" value="1"/>
</dbReference>
<evidence type="ECO:0000256" key="2">
    <source>
        <dbReference type="ARBA" id="ARBA00023027"/>
    </source>
</evidence>
<dbReference type="SUPFAM" id="SSF52467">
    <property type="entry name" value="DHS-like NAD/FAD-binding domain"/>
    <property type="match status" value="1"/>
</dbReference>
<dbReference type="Gene3D" id="3.40.50.1220">
    <property type="entry name" value="TPP-binding domain"/>
    <property type="match status" value="1"/>
</dbReference>
<reference evidence="11" key="1">
    <citation type="submission" date="2021-04" db="EMBL/GenBank/DDBJ databases">
        <title>Characterizing Neisseria spp. as novel respiratory pathobionts in bronchiectasis.</title>
        <authorList>
            <person name="Li L."/>
            <person name="Mac Aogain M."/>
            <person name="Xu T."/>
            <person name="Jaggi T.K."/>
            <person name="Chan L.Y."/>
            <person name="Keir H.R."/>
            <person name="Dicker A.J."/>
            <person name="Qu J."/>
            <person name="Liu Y."/>
            <person name="Chen H.S."/>
            <person name="Koh M.S."/>
            <person name="Ong T.H."/>
            <person name="Lim A.Y.H."/>
            <person name="Abisheganaden J."/>
            <person name="Low T.B."/>
            <person name="Oliver B.G."/>
            <person name="Tan N.S."/>
            <person name="Fang M."/>
            <person name="Chalmers J.D."/>
            <person name="Chotirmall S.H."/>
        </authorList>
    </citation>
    <scope>NUCLEOTIDE SEQUENCE</scope>
    <source>
        <strain evidence="11">TT0077</strain>
    </source>
</reference>
<dbReference type="Proteomes" id="UP001057296">
    <property type="component" value="Chromosome"/>
</dbReference>
<comment type="similarity">
    <text evidence="5">Belongs to the soluble Thoeris ThsA family.</text>
</comment>
<evidence type="ECO:0000259" key="10">
    <source>
        <dbReference type="PROSITE" id="PS50305"/>
    </source>
</evidence>
<gene>
    <name evidence="11" type="ORF">KCG54_05450</name>
</gene>
<keyword evidence="1" id="KW-0378">Hydrolase</keyword>
<evidence type="ECO:0000256" key="6">
    <source>
        <dbReference type="ARBA" id="ARBA00035033"/>
    </source>
</evidence>